<evidence type="ECO:0000313" key="3">
    <source>
        <dbReference type="Proteomes" id="UP000235371"/>
    </source>
</evidence>
<dbReference type="EMBL" id="KZ613919">
    <property type="protein sequence ID" value="PMD49665.1"/>
    <property type="molecule type" value="Genomic_DNA"/>
</dbReference>
<accession>A0A2J6SFW7</accession>
<reference evidence="2 3" key="1">
    <citation type="submission" date="2016-04" db="EMBL/GenBank/DDBJ databases">
        <title>A degradative enzymes factory behind the ericoid mycorrhizal symbiosis.</title>
        <authorList>
            <consortium name="DOE Joint Genome Institute"/>
            <person name="Martino E."/>
            <person name="Morin E."/>
            <person name="Grelet G."/>
            <person name="Kuo A."/>
            <person name="Kohler A."/>
            <person name="Daghino S."/>
            <person name="Barry K."/>
            <person name="Choi C."/>
            <person name="Cichocki N."/>
            <person name="Clum A."/>
            <person name="Copeland A."/>
            <person name="Hainaut M."/>
            <person name="Haridas S."/>
            <person name="Labutti K."/>
            <person name="Lindquist E."/>
            <person name="Lipzen A."/>
            <person name="Khouja H.-R."/>
            <person name="Murat C."/>
            <person name="Ohm R."/>
            <person name="Olson A."/>
            <person name="Spatafora J."/>
            <person name="Veneault-Fourrey C."/>
            <person name="Henrissat B."/>
            <person name="Grigoriev I."/>
            <person name="Martin F."/>
            <person name="Perotto S."/>
        </authorList>
    </citation>
    <scope>NUCLEOTIDE SEQUENCE [LARGE SCALE GENOMIC DNA]</scope>
    <source>
        <strain evidence="2 3">E</strain>
    </source>
</reference>
<dbReference type="GO" id="GO:0005739">
    <property type="term" value="C:mitochondrion"/>
    <property type="evidence" value="ECO:0007669"/>
    <property type="project" value="TreeGrafter"/>
</dbReference>
<dbReference type="InterPro" id="IPR015655">
    <property type="entry name" value="PP2C"/>
</dbReference>
<dbReference type="InterPro" id="IPR001932">
    <property type="entry name" value="PPM-type_phosphatase-like_dom"/>
</dbReference>
<dbReference type="CDD" id="cd00143">
    <property type="entry name" value="PP2Cc"/>
    <property type="match status" value="1"/>
</dbReference>
<dbReference type="AlphaFoldDB" id="A0A2J6SFW7"/>
<dbReference type="PANTHER" id="PTHR13832">
    <property type="entry name" value="PROTEIN PHOSPHATASE 2C"/>
    <property type="match status" value="1"/>
</dbReference>
<gene>
    <name evidence="2" type="ORF">K444DRAFT_711507</name>
</gene>
<dbReference type="Proteomes" id="UP000235371">
    <property type="component" value="Unassembled WGS sequence"/>
</dbReference>
<dbReference type="RefSeq" id="XP_024726569.1">
    <property type="nucleotide sequence ID" value="XM_024888249.1"/>
</dbReference>
<proteinExistence type="predicted"/>
<evidence type="ECO:0000313" key="2">
    <source>
        <dbReference type="EMBL" id="PMD49665.1"/>
    </source>
</evidence>
<protein>
    <submittedName>
        <fullName evidence="2">Protein serine/threonine phosphatase 2C</fullName>
    </submittedName>
</protein>
<name>A0A2J6SFW7_9HELO</name>
<dbReference type="InterPro" id="IPR036457">
    <property type="entry name" value="PPM-type-like_dom_sf"/>
</dbReference>
<dbReference type="GeneID" id="36596325"/>
<dbReference type="GO" id="GO:0004741">
    <property type="term" value="F:[pyruvate dehydrogenase (acetyl-transferring)]-phosphatase activity"/>
    <property type="evidence" value="ECO:0007669"/>
    <property type="project" value="TreeGrafter"/>
</dbReference>
<evidence type="ECO:0000259" key="1">
    <source>
        <dbReference type="PROSITE" id="PS51746"/>
    </source>
</evidence>
<dbReference type="PANTHER" id="PTHR13832:SF792">
    <property type="entry name" value="GM14286P"/>
    <property type="match status" value="1"/>
</dbReference>
<keyword evidence="3" id="KW-1185">Reference proteome</keyword>
<dbReference type="STRING" id="1095630.A0A2J6SFW7"/>
<feature type="non-terminal residue" evidence="2">
    <location>
        <position position="1"/>
    </location>
</feature>
<organism evidence="2 3">
    <name type="scientific">Hyaloscypha bicolor E</name>
    <dbReference type="NCBI Taxonomy" id="1095630"/>
    <lineage>
        <taxon>Eukaryota</taxon>
        <taxon>Fungi</taxon>
        <taxon>Dikarya</taxon>
        <taxon>Ascomycota</taxon>
        <taxon>Pezizomycotina</taxon>
        <taxon>Leotiomycetes</taxon>
        <taxon>Helotiales</taxon>
        <taxon>Hyaloscyphaceae</taxon>
        <taxon>Hyaloscypha</taxon>
        <taxon>Hyaloscypha bicolor</taxon>
    </lineage>
</organism>
<feature type="domain" description="PPM-type phosphatase" evidence="1">
    <location>
        <begin position="1"/>
        <end position="331"/>
    </location>
</feature>
<dbReference type="SUPFAM" id="SSF81606">
    <property type="entry name" value="PP2C-like"/>
    <property type="match status" value="1"/>
</dbReference>
<sequence>LKPQLGNYVYSHLLSVYQASHPEDIDSAIKIAFTKLDYDITFGAKDRILKARSKSLAAQLLAPAIAGSCALLAFYDNSTSILRVACTGDSRAVLGRRDEKTGLWTLVPLSVDQAGDNPDEVTRINATHPNEESVISDGRVLGNLQPTRVFGDAEYKYPREVSLGLREKYNARNPSNRLLTPPYVTAEPEITSTQIEPTKGDFVVMASDSLWECLSNEEVVGPVGLWLQKNRANGRPKQIESTGGSSWSAQKLSVTPTALETSRKANLLRVRQWQIDRKDDRFVVEDDNIATHLVRNALGGRNEDLMSSLIAMPPPNNRRFRDDFIVIVIFFGDNKISPFIAKL</sequence>
<dbReference type="InParanoid" id="A0A2J6SFW7"/>
<dbReference type="SMART" id="SM00332">
    <property type="entry name" value="PP2Cc"/>
    <property type="match status" value="1"/>
</dbReference>
<dbReference type="Pfam" id="PF00481">
    <property type="entry name" value="PP2C"/>
    <property type="match status" value="1"/>
</dbReference>
<dbReference type="OrthoDB" id="420076at2759"/>
<dbReference type="PROSITE" id="PS51746">
    <property type="entry name" value="PPM_2"/>
    <property type="match status" value="1"/>
</dbReference>
<dbReference type="Gene3D" id="3.60.40.10">
    <property type="entry name" value="PPM-type phosphatase domain"/>
    <property type="match status" value="1"/>
</dbReference>